<evidence type="ECO:0000313" key="3">
    <source>
        <dbReference type="Proteomes" id="UP000001555"/>
    </source>
</evidence>
<gene>
    <name evidence="1" type="ORF">IscW_ISCW014861</name>
</gene>
<accession>B7QK11</accession>
<keyword evidence="1" id="KW-0378">Hydrolase</keyword>
<dbReference type="PANTHER" id="PTHR43582">
    <property type="entry name" value="LINEARMYCIN RESISTANCE ATP-BINDING PROTEIN LNRL"/>
    <property type="match status" value="1"/>
</dbReference>
<sequence>MPQQCWVILLDEPTLGLDSQDKRRVWAVLLSMRAKSTIVLSTHDVEEADLLADRILLMGQRTLLCSGSPRYVEALLDSKMALSGSARTVADGRC</sequence>
<name>B7QK11_IXOSC</name>
<organism>
    <name type="scientific">Ixodes scapularis</name>
    <name type="common">Black-legged tick</name>
    <name type="synonym">Deer tick</name>
    <dbReference type="NCBI Taxonomy" id="6945"/>
    <lineage>
        <taxon>Eukaryota</taxon>
        <taxon>Metazoa</taxon>
        <taxon>Ecdysozoa</taxon>
        <taxon>Arthropoda</taxon>
        <taxon>Chelicerata</taxon>
        <taxon>Arachnida</taxon>
        <taxon>Acari</taxon>
        <taxon>Parasitiformes</taxon>
        <taxon>Ixodida</taxon>
        <taxon>Ixodoidea</taxon>
        <taxon>Ixodidae</taxon>
        <taxon>Ixodinae</taxon>
        <taxon>Ixodes</taxon>
    </lineage>
</organism>
<dbReference type="HOGENOM" id="CLU_2388664_0_0_1"/>
<dbReference type="AlphaFoldDB" id="B7QK11"/>
<dbReference type="PANTHER" id="PTHR43582:SF2">
    <property type="entry name" value="LINEARMYCIN RESISTANCE ATP-BINDING PROTEIN LNRL"/>
    <property type="match status" value="1"/>
</dbReference>
<dbReference type="EMBL" id="DS956020">
    <property type="protein sequence ID" value="EEC19183.1"/>
    <property type="molecule type" value="Genomic_DNA"/>
</dbReference>
<dbReference type="EC" id="3.6.3.30" evidence="1"/>
<dbReference type="Proteomes" id="UP000001555">
    <property type="component" value="Unassembled WGS sequence"/>
</dbReference>
<protein>
    <submittedName>
        <fullName evidence="1 2">ABC transporter, putative</fullName>
        <ecNumber evidence="1">3.6.3.30</ecNumber>
    </submittedName>
</protein>
<dbReference type="VEuPathDB" id="VectorBase:ISCW014861"/>
<dbReference type="SUPFAM" id="SSF52540">
    <property type="entry name" value="P-loop containing nucleoside triphosphate hydrolases"/>
    <property type="match status" value="1"/>
</dbReference>
<dbReference type="InterPro" id="IPR027417">
    <property type="entry name" value="P-loop_NTPase"/>
</dbReference>
<dbReference type="InParanoid" id="B7QK11"/>
<dbReference type="VEuPathDB" id="VectorBase:ISCI014861"/>
<evidence type="ECO:0000313" key="2">
    <source>
        <dbReference type="EnsemblMetazoa" id="ISCW014861-PA"/>
    </source>
</evidence>
<dbReference type="Gene3D" id="3.40.50.300">
    <property type="entry name" value="P-loop containing nucleotide triphosphate hydrolases"/>
    <property type="match status" value="1"/>
</dbReference>
<dbReference type="EMBL" id="ABJB010396256">
    <property type="status" value="NOT_ANNOTATED_CDS"/>
    <property type="molecule type" value="Genomic_DNA"/>
</dbReference>
<proteinExistence type="predicted"/>
<reference evidence="2" key="2">
    <citation type="submission" date="2020-05" db="UniProtKB">
        <authorList>
            <consortium name="EnsemblMetazoa"/>
        </authorList>
    </citation>
    <scope>IDENTIFICATION</scope>
    <source>
        <strain evidence="2">wikel</strain>
    </source>
</reference>
<evidence type="ECO:0000313" key="1">
    <source>
        <dbReference type="EMBL" id="EEC19183.1"/>
    </source>
</evidence>
<dbReference type="EnsemblMetazoa" id="ISCW014861-RA">
    <property type="protein sequence ID" value="ISCW014861-PA"/>
    <property type="gene ID" value="ISCW014861"/>
</dbReference>
<dbReference type="GO" id="GO:0016787">
    <property type="term" value="F:hydrolase activity"/>
    <property type="evidence" value="ECO:0007669"/>
    <property type="project" value="UniProtKB-KW"/>
</dbReference>
<reference evidence="1 3" key="1">
    <citation type="submission" date="2008-03" db="EMBL/GenBank/DDBJ databases">
        <title>Annotation of Ixodes scapularis.</title>
        <authorList>
            <consortium name="Ixodes scapularis Genome Project Consortium"/>
            <person name="Caler E."/>
            <person name="Hannick L.I."/>
            <person name="Bidwell S."/>
            <person name="Joardar V."/>
            <person name="Thiagarajan M."/>
            <person name="Amedeo P."/>
            <person name="Galinsky K.J."/>
            <person name="Schobel S."/>
            <person name="Inman J."/>
            <person name="Hostetler J."/>
            <person name="Miller J."/>
            <person name="Hammond M."/>
            <person name="Megy K."/>
            <person name="Lawson D."/>
            <person name="Kodira C."/>
            <person name="Sutton G."/>
            <person name="Meyer J."/>
            <person name="Hill C.A."/>
            <person name="Birren B."/>
            <person name="Nene V."/>
            <person name="Collins F."/>
            <person name="Alarcon-Chaidez F."/>
            <person name="Wikel S."/>
            <person name="Strausberg R."/>
        </authorList>
    </citation>
    <scope>NUCLEOTIDE SEQUENCE [LARGE SCALE GENOMIC DNA]</scope>
    <source>
        <strain evidence="3">Wikel</strain>
        <strain evidence="1">Wikel colony</strain>
    </source>
</reference>
<dbReference type="EMBL" id="ABJB010371256">
    <property type="status" value="NOT_ANNOTATED_CDS"/>
    <property type="molecule type" value="Genomic_DNA"/>
</dbReference>
<keyword evidence="3" id="KW-1185">Reference proteome</keyword>
<dbReference type="PaxDb" id="6945-B7QK11"/>